<keyword evidence="2" id="KW-0812">Transmembrane</keyword>
<dbReference type="PANTHER" id="PTHR15371">
    <property type="entry name" value="TIM23"/>
    <property type="match status" value="1"/>
</dbReference>
<dbReference type="OrthoDB" id="159299at2759"/>
<dbReference type="OMA" id="FQPTPFD"/>
<evidence type="ECO:0008006" key="8">
    <source>
        <dbReference type="Google" id="ProtNLM"/>
    </source>
</evidence>
<organism evidence="6 7">
    <name type="scientific">Rhizopus oryzae</name>
    <name type="common">Mucormycosis agent</name>
    <name type="synonym">Rhizopus arrhizus var. delemar</name>
    <dbReference type="NCBI Taxonomy" id="64495"/>
    <lineage>
        <taxon>Eukaryota</taxon>
        <taxon>Fungi</taxon>
        <taxon>Fungi incertae sedis</taxon>
        <taxon>Mucoromycota</taxon>
        <taxon>Mucoromycotina</taxon>
        <taxon>Mucoromycetes</taxon>
        <taxon>Mucorales</taxon>
        <taxon>Mucorineae</taxon>
        <taxon>Rhizopodaceae</taxon>
        <taxon>Rhizopus</taxon>
    </lineage>
</organism>
<dbReference type="Pfam" id="PF02466">
    <property type="entry name" value="Tim17"/>
    <property type="match status" value="1"/>
</dbReference>
<comment type="caution">
    <text evidence="6">The sequence shown here is derived from an EMBL/GenBank/DDBJ whole genome shotgun (WGS) entry which is preliminary data.</text>
</comment>
<dbReference type="AlphaFoldDB" id="A0A9P6YAG6"/>
<evidence type="ECO:0000256" key="1">
    <source>
        <dbReference type="ARBA" id="ARBA00004141"/>
    </source>
</evidence>
<name>A0A9P6YAG6_RHIOR</name>
<evidence type="ECO:0000256" key="2">
    <source>
        <dbReference type="ARBA" id="ARBA00022692"/>
    </source>
</evidence>
<sequence>MGIFGFGSSNNNTNDTIPTSSQDLDDLYSPTGQSTSFEESFGQEQEYEKMPDFMSSITLDANRLQPMSLQGLDFLQIEDAAPVGASSGFAPSRGWSDDLCYGTGTVYLAGLTLGGAYGMAEGIKKSSGAAKVRLNTTLNTITRRGPGVGNAVGVIAMVYNGTNSLLDYSRGTHDIFNSLAAGGIAGAIFKSTAGVRAAGISAAICAAAAGTWSVLVKSLSD</sequence>
<feature type="compositionally biased region" description="Polar residues" evidence="5">
    <location>
        <begin position="7"/>
        <end position="22"/>
    </location>
</feature>
<comment type="subcellular location">
    <subcellularLocation>
        <location evidence="1">Membrane</location>
        <topology evidence="1">Multi-pass membrane protein</topology>
    </subcellularLocation>
</comment>
<protein>
    <recommendedName>
        <fullName evidence="8">Mitochondrial import inner membrane translocase subunit tim23</fullName>
    </recommendedName>
</protein>
<dbReference type="GO" id="GO:0005744">
    <property type="term" value="C:TIM23 mitochondrial import inner membrane translocase complex"/>
    <property type="evidence" value="ECO:0007669"/>
    <property type="project" value="TreeGrafter"/>
</dbReference>
<proteinExistence type="predicted"/>
<evidence type="ECO:0000256" key="4">
    <source>
        <dbReference type="ARBA" id="ARBA00023136"/>
    </source>
</evidence>
<reference evidence="6" key="1">
    <citation type="journal article" date="2020" name="Microb. Genom.">
        <title>Genetic diversity of clinical and environmental Mucorales isolates obtained from an investigation of mucormycosis cases among solid organ transplant recipients.</title>
        <authorList>
            <person name="Nguyen M.H."/>
            <person name="Kaul D."/>
            <person name="Muto C."/>
            <person name="Cheng S.J."/>
            <person name="Richter R.A."/>
            <person name="Bruno V.M."/>
            <person name="Liu G."/>
            <person name="Beyhan S."/>
            <person name="Sundermann A.J."/>
            <person name="Mounaud S."/>
            <person name="Pasculle A.W."/>
            <person name="Nierman W.C."/>
            <person name="Driscoll E."/>
            <person name="Cumbie R."/>
            <person name="Clancy C.J."/>
            <person name="Dupont C.L."/>
        </authorList>
    </citation>
    <scope>NUCLEOTIDE SEQUENCE</scope>
    <source>
        <strain evidence="6">GL16</strain>
    </source>
</reference>
<dbReference type="GO" id="GO:0008320">
    <property type="term" value="F:protein transmembrane transporter activity"/>
    <property type="evidence" value="ECO:0007669"/>
    <property type="project" value="TreeGrafter"/>
</dbReference>
<evidence type="ECO:0000313" key="7">
    <source>
        <dbReference type="Proteomes" id="UP000717996"/>
    </source>
</evidence>
<dbReference type="Proteomes" id="UP000717996">
    <property type="component" value="Unassembled WGS sequence"/>
</dbReference>
<dbReference type="InterPro" id="IPR045238">
    <property type="entry name" value="Tim23-like"/>
</dbReference>
<gene>
    <name evidence="6" type="ORF">G6F51_007147</name>
</gene>
<keyword evidence="3" id="KW-1133">Transmembrane helix</keyword>
<dbReference type="GO" id="GO:0030150">
    <property type="term" value="P:protein import into mitochondrial matrix"/>
    <property type="evidence" value="ECO:0007669"/>
    <property type="project" value="TreeGrafter"/>
</dbReference>
<dbReference type="EMBL" id="JAANIT010001038">
    <property type="protein sequence ID" value="KAG1542651.1"/>
    <property type="molecule type" value="Genomic_DNA"/>
</dbReference>
<feature type="region of interest" description="Disordered" evidence="5">
    <location>
        <begin position="1"/>
        <end position="44"/>
    </location>
</feature>
<keyword evidence="4" id="KW-0472">Membrane</keyword>
<accession>A0A9P6YAG6</accession>
<dbReference type="PANTHER" id="PTHR15371:SF0">
    <property type="entry name" value="SD19278P"/>
    <property type="match status" value="1"/>
</dbReference>
<evidence type="ECO:0000313" key="6">
    <source>
        <dbReference type="EMBL" id="KAG1542651.1"/>
    </source>
</evidence>
<evidence type="ECO:0000256" key="3">
    <source>
        <dbReference type="ARBA" id="ARBA00022989"/>
    </source>
</evidence>
<evidence type="ECO:0000256" key="5">
    <source>
        <dbReference type="SAM" id="MobiDB-lite"/>
    </source>
</evidence>